<evidence type="ECO:0000313" key="2">
    <source>
        <dbReference type="Proteomes" id="UP000003327"/>
    </source>
</evidence>
<dbReference type="RefSeq" id="WP_004382840.1">
    <property type="nucleotide sequence ID" value="NZ_GG698713.1"/>
</dbReference>
<reference evidence="1 2" key="1">
    <citation type="submission" date="2009-09" db="EMBL/GenBank/DDBJ databases">
        <authorList>
            <person name="Weinstock G."/>
            <person name="Sodergren E."/>
            <person name="Clifton S."/>
            <person name="Fulton L."/>
            <person name="Fulton B."/>
            <person name="Courtney L."/>
            <person name="Fronick C."/>
            <person name="Harrison M."/>
            <person name="Strong C."/>
            <person name="Farmer C."/>
            <person name="Delahaunty K."/>
            <person name="Markovic C."/>
            <person name="Hall O."/>
            <person name="Minx P."/>
            <person name="Tomlinson C."/>
            <person name="Mitreva M."/>
            <person name="Nelson J."/>
            <person name="Hou S."/>
            <person name="Wollam A."/>
            <person name="Pepin K.H."/>
            <person name="Johnson M."/>
            <person name="Bhonagiri V."/>
            <person name="Nash W.E."/>
            <person name="Warren W."/>
            <person name="Chinwalla A."/>
            <person name="Mardis E.R."/>
            <person name="Wilson R.K."/>
        </authorList>
    </citation>
    <scope>NUCLEOTIDE SEQUENCE [LARGE SCALE GENOMIC DNA]</scope>
    <source>
        <strain evidence="1 2">F0319</strain>
    </source>
</reference>
<dbReference type="EMBL" id="ACVA01000031">
    <property type="protein sequence ID" value="EEX18653.1"/>
    <property type="molecule type" value="Genomic_DNA"/>
</dbReference>
<dbReference type="HOGENOM" id="CLU_116606_0_0_10"/>
<dbReference type="AlphaFoldDB" id="C9MNK0"/>
<gene>
    <name evidence="1" type="ORF">HMPREF0973_01187</name>
</gene>
<dbReference type="eggNOG" id="ENOG5033S3F">
    <property type="taxonomic scope" value="Bacteria"/>
</dbReference>
<evidence type="ECO:0008006" key="3">
    <source>
        <dbReference type="Google" id="ProtNLM"/>
    </source>
</evidence>
<sequence length="198" mass="22918">MGKLVDAIMILGEGPTESFYMNSLRDDYPAQLRNIEPKMPKHSSLSELDKKIEDGISEGYSKIFCIIDMDNKKSGTEKKAYQKLKAKYRNPIVKKSSGINCEVRFFETERCTELFFLYYFQYTTKEFLSSDELVRELEKKCGYKKDLHFFKKGLHKQFKDKGGSLQAAISNANISCRDLIRDYTYSELGKMLTELSVT</sequence>
<accession>C9MNK0</accession>
<dbReference type="Proteomes" id="UP000003327">
    <property type="component" value="Unassembled WGS sequence"/>
</dbReference>
<protein>
    <recommendedName>
        <fullName evidence="3">RloB-like protein</fullName>
    </recommendedName>
</protein>
<evidence type="ECO:0000313" key="1">
    <source>
        <dbReference type="EMBL" id="EEX18653.1"/>
    </source>
</evidence>
<organism evidence="1 2">
    <name type="scientific">Prevotella veroralis F0319</name>
    <dbReference type="NCBI Taxonomy" id="649761"/>
    <lineage>
        <taxon>Bacteria</taxon>
        <taxon>Pseudomonadati</taxon>
        <taxon>Bacteroidota</taxon>
        <taxon>Bacteroidia</taxon>
        <taxon>Bacteroidales</taxon>
        <taxon>Prevotellaceae</taxon>
        <taxon>Prevotella</taxon>
    </lineage>
</organism>
<name>C9MNK0_9BACT</name>
<dbReference type="Pfam" id="PF13707">
    <property type="entry name" value="RloB"/>
    <property type="match status" value="1"/>
</dbReference>
<comment type="caution">
    <text evidence="1">The sequence shown here is derived from an EMBL/GenBank/DDBJ whole genome shotgun (WGS) entry which is preliminary data.</text>
</comment>
<dbReference type="STRING" id="649761.HMPREF0973_01187"/>
<dbReference type="OrthoDB" id="1366690at2"/>
<keyword evidence="2" id="KW-1185">Reference proteome</keyword>
<proteinExistence type="predicted"/>
<dbReference type="InterPro" id="IPR025591">
    <property type="entry name" value="RloB"/>
</dbReference>